<reference evidence="3 4" key="1">
    <citation type="journal article" date="2024" name="Nat. Commun.">
        <title>Phylogenomics reveals the evolutionary origins of lichenization in chlorophyte algae.</title>
        <authorList>
            <person name="Puginier C."/>
            <person name="Libourel C."/>
            <person name="Otte J."/>
            <person name="Skaloud P."/>
            <person name="Haon M."/>
            <person name="Grisel S."/>
            <person name="Petersen M."/>
            <person name="Berrin J.G."/>
            <person name="Delaux P.M."/>
            <person name="Dal Grande F."/>
            <person name="Keller J."/>
        </authorList>
    </citation>
    <scope>NUCLEOTIDE SEQUENCE [LARGE SCALE GENOMIC DNA]</scope>
    <source>
        <strain evidence="3 4">SAG 245.80</strain>
    </source>
</reference>
<comment type="similarity">
    <text evidence="1">Belongs to the chalcone isomerase family.</text>
</comment>
<dbReference type="PANTHER" id="PTHR47284:SF3">
    <property type="entry name" value="FATTY-ACID-BINDING PROTEIN 2"/>
    <property type="match status" value="1"/>
</dbReference>
<dbReference type="Proteomes" id="UP001445335">
    <property type="component" value="Unassembled WGS sequence"/>
</dbReference>
<evidence type="ECO:0000313" key="4">
    <source>
        <dbReference type="Proteomes" id="UP001445335"/>
    </source>
</evidence>
<dbReference type="InterPro" id="IPR016088">
    <property type="entry name" value="Chalcone_isomerase_3-sand"/>
</dbReference>
<keyword evidence="4" id="KW-1185">Reference proteome</keyword>
<sequence>MSCNRRGALASVTAGQLYGEAEEEPADEQPSTSARAPWQPWEQLWRRPRDDTWRMHREECFPTALRAHGGGLTGGGGACQSLVSVGSRQWGHPAISSLLRVKIYDFAVYMDGAQARQSQLGRAHRGRTREAPYDQAFFDNLRSSDDIEMSLVVRAARNLPIKLLAAEYERILRRRLKRVGGSPDDGALADMVASFNEESLPASIRAGGAVRKGTVLTFRRDAGGQLSAAANALPLVTVRSEPLAAAVFDIYFGEQPVSKRAKKVAGECFSRLVEGDGQGYRAPRERLVCPGDAAACFA</sequence>
<evidence type="ECO:0008006" key="5">
    <source>
        <dbReference type="Google" id="ProtNLM"/>
    </source>
</evidence>
<proteinExistence type="inferred from homology"/>
<evidence type="ECO:0000313" key="3">
    <source>
        <dbReference type="EMBL" id="KAK9833568.1"/>
    </source>
</evidence>
<accession>A0AAW1RIM6</accession>
<evidence type="ECO:0000256" key="2">
    <source>
        <dbReference type="SAM" id="MobiDB-lite"/>
    </source>
</evidence>
<name>A0AAW1RIM6_9CHLO</name>
<dbReference type="PANTHER" id="PTHR47284">
    <property type="entry name" value="FATTY-ACID-BINDING PROTEIN 2"/>
    <property type="match status" value="1"/>
</dbReference>
<feature type="region of interest" description="Disordered" evidence="2">
    <location>
        <begin position="15"/>
        <end position="40"/>
    </location>
</feature>
<dbReference type="InterPro" id="IPR036298">
    <property type="entry name" value="Chalcone_isomerase_sf"/>
</dbReference>
<dbReference type="AlphaFoldDB" id="A0AAW1RIM6"/>
<dbReference type="GO" id="GO:0016872">
    <property type="term" value="F:intramolecular lyase activity"/>
    <property type="evidence" value="ECO:0007669"/>
    <property type="project" value="InterPro"/>
</dbReference>
<dbReference type="Gene3D" id="1.10.890.20">
    <property type="match status" value="1"/>
</dbReference>
<dbReference type="SUPFAM" id="SSF54626">
    <property type="entry name" value="Chalcone isomerase"/>
    <property type="match status" value="1"/>
</dbReference>
<comment type="caution">
    <text evidence="3">The sequence shown here is derived from an EMBL/GenBank/DDBJ whole genome shotgun (WGS) entry which is preliminary data.</text>
</comment>
<gene>
    <name evidence="3" type="ORF">WJX81_006874</name>
</gene>
<protein>
    <recommendedName>
        <fullName evidence="5">Chalcone isomerase domain-containing protein</fullName>
    </recommendedName>
</protein>
<dbReference type="InterPro" id="IPR016089">
    <property type="entry name" value="Chalcone_isomerase_bundle_sf"/>
</dbReference>
<organism evidence="3 4">
    <name type="scientific">Elliptochloris bilobata</name>
    <dbReference type="NCBI Taxonomy" id="381761"/>
    <lineage>
        <taxon>Eukaryota</taxon>
        <taxon>Viridiplantae</taxon>
        <taxon>Chlorophyta</taxon>
        <taxon>core chlorophytes</taxon>
        <taxon>Trebouxiophyceae</taxon>
        <taxon>Trebouxiophyceae incertae sedis</taxon>
        <taxon>Elliptochloris clade</taxon>
        <taxon>Elliptochloris</taxon>
    </lineage>
</organism>
<evidence type="ECO:0000256" key="1">
    <source>
        <dbReference type="ARBA" id="ARBA00007166"/>
    </source>
</evidence>
<dbReference type="EMBL" id="JALJOU010000035">
    <property type="protein sequence ID" value="KAK9833568.1"/>
    <property type="molecule type" value="Genomic_DNA"/>
</dbReference>
<dbReference type="Gene3D" id="3.50.70.10">
    <property type="match status" value="1"/>
</dbReference>